<organism evidence="2 3">
    <name type="scientific">Amycolatopsis thermoflava</name>
    <dbReference type="NCBI Taxonomy" id="84480"/>
    <lineage>
        <taxon>Bacteria</taxon>
        <taxon>Bacillati</taxon>
        <taxon>Actinomycetota</taxon>
        <taxon>Actinomycetes</taxon>
        <taxon>Pseudonocardiales</taxon>
        <taxon>Pseudonocardiaceae</taxon>
        <taxon>Amycolatopsis</taxon>
        <taxon>Amycolatopsis methanolica group</taxon>
    </lineage>
</organism>
<gene>
    <name evidence="2" type="ORF">EDD35_7936</name>
</gene>
<dbReference type="AlphaFoldDB" id="A0A3N2G6B7"/>
<name>A0A3N2G6B7_9PSEU</name>
<dbReference type="Pfam" id="PF03992">
    <property type="entry name" value="ABM"/>
    <property type="match status" value="1"/>
</dbReference>
<protein>
    <submittedName>
        <fullName evidence="2">Quinol monooxygenase YgiN</fullName>
    </submittedName>
</protein>
<evidence type="ECO:0000313" key="3">
    <source>
        <dbReference type="Proteomes" id="UP000274843"/>
    </source>
</evidence>
<dbReference type="EMBL" id="RKHY01000002">
    <property type="protein sequence ID" value="ROS32178.1"/>
    <property type="molecule type" value="Genomic_DNA"/>
</dbReference>
<keyword evidence="3" id="KW-1185">Reference proteome</keyword>
<proteinExistence type="predicted"/>
<dbReference type="GO" id="GO:0004497">
    <property type="term" value="F:monooxygenase activity"/>
    <property type="evidence" value="ECO:0007669"/>
    <property type="project" value="UniProtKB-KW"/>
</dbReference>
<dbReference type="InterPro" id="IPR007138">
    <property type="entry name" value="ABM_dom"/>
</dbReference>
<dbReference type="SUPFAM" id="SSF54909">
    <property type="entry name" value="Dimeric alpha+beta barrel"/>
    <property type="match status" value="1"/>
</dbReference>
<dbReference type="Gene3D" id="3.30.70.100">
    <property type="match status" value="1"/>
</dbReference>
<reference evidence="2 3" key="1">
    <citation type="submission" date="2018-11" db="EMBL/GenBank/DDBJ databases">
        <title>Sequencing the genomes of 1000 actinobacteria strains.</title>
        <authorList>
            <person name="Klenk H.-P."/>
        </authorList>
    </citation>
    <scope>NUCLEOTIDE SEQUENCE [LARGE SCALE GENOMIC DNA]</scope>
    <source>
        <strain evidence="2 3">DSM 44348</strain>
    </source>
</reference>
<feature type="domain" description="ABM" evidence="1">
    <location>
        <begin position="7"/>
        <end position="97"/>
    </location>
</feature>
<dbReference type="Proteomes" id="UP000274843">
    <property type="component" value="Unassembled WGS sequence"/>
</dbReference>
<comment type="caution">
    <text evidence="2">The sequence shown here is derived from an EMBL/GenBank/DDBJ whole genome shotgun (WGS) entry which is preliminary data.</text>
</comment>
<dbReference type="PANTHER" id="PTHR33336:SF15">
    <property type="entry name" value="ABM DOMAIN-CONTAINING PROTEIN"/>
    <property type="match status" value="1"/>
</dbReference>
<accession>A0A3N2G6B7</accession>
<keyword evidence="2" id="KW-0503">Monooxygenase</keyword>
<sequence>MDKQEPVVVVATFVPAAGHEAKVEAALLKAVEATHQRDRGCELYAAHRSVRGKEGFVVIEKWSSADDLRAHGAGSAFAALNAEVEALLAEPLGVTILQPLPAGDDKLGAL</sequence>
<dbReference type="PANTHER" id="PTHR33336">
    <property type="entry name" value="QUINOL MONOOXYGENASE YGIN-RELATED"/>
    <property type="match status" value="1"/>
</dbReference>
<dbReference type="PROSITE" id="PS51725">
    <property type="entry name" value="ABM"/>
    <property type="match status" value="1"/>
</dbReference>
<dbReference type="InterPro" id="IPR050744">
    <property type="entry name" value="AI-2_Isomerase_LsrG"/>
</dbReference>
<evidence type="ECO:0000259" key="1">
    <source>
        <dbReference type="PROSITE" id="PS51725"/>
    </source>
</evidence>
<dbReference type="InterPro" id="IPR011008">
    <property type="entry name" value="Dimeric_a/b-barrel"/>
</dbReference>
<evidence type="ECO:0000313" key="2">
    <source>
        <dbReference type="EMBL" id="ROS32178.1"/>
    </source>
</evidence>
<keyword evidence="2" id="KW-0560">Oxidoreductase</keyword>